<organism evidence="2 3">
    <name type="scientific">Dreissena polymorpha</name>
    <name type="common">Zebra mussel</name>
    <name type="synonym">Mytilus polymorpha</name>
    <dbReference type="NCBI Taxonomy" id="45954"/>
    <lineage>
        <taxon>Eukaryota</taxon>
        <taxon>Metazoa</taxon>
        <taxon>Spiralia</taxon>
        <taxon>Lophotrochozoa</taxon>
        <taxon>Mollusca</taxon>
        <taxon>Bivalvia</taxon>
        <taxon>Autobranchia</taxon>
        <taxon>Heteroconchia</taxon>
        <taxon>Euheterodonta</taxon>
        <taxon>Imparidentia</taxon>
        <taxon>Neoheterodontei</taxon>
        <taxon>Myida</taxon>
        <taxon>Dreissenoidea</taxon>
        <taxon>Dreissenidae</taxon>
        <taxon>Dreissena</taxon>
    </lineage>
</organism>
<protein>
    <submittedName>
        <fullName evidence="2">Uncharacterized protein</fullName>
    </submittedName>
</protein>
<reference evidence="2" key="1">
    <citation type="journal article" date="2019" name="bioRxiv">
        <title>The Genome of the Zebra Mussel, Dreissena polymorpha: A Resource for Invasive Species Research.</title>
        <authorList>
            <person name="McCartney M.A."/>
            <person name="Auch B."/>
            <person name="Kono T."/>
            <person name="Mallez S."/>
            <person name="Zhang Y."/>
            <person name="Obille A."/>
            <person name="Becker A."/>
            <person name="Abrahante J.E."/>
            <person name="Garbe J."/>
            <person name="Badalamenti J.P."/>
            <person name="Herman A."/>
            <person name="Mangelson H."/>
            <person name="Liachko I."/>
            <person name="Sullivan S."/>
            <person name="Sone E.D."/>
            <person name="Koren S."/>
            <person name="Silverstein K.A.T."/>
            <person name="Beckman K.B."/>
            <person name="Gohl D.M."/>
        </authorList>
    </citation>
    <scope>NUCLEOTIDE SEQUENCE</scope>
    <source>
        <strain evidence="2">Duluth1</strain>
        <tissue evidence="2">Whole animal</tissue>
    </source>
</reference>
<accession>A0A9D4JTL2</accession>
<evidence type="ECO:0000313" key="3">
    <source>
        <dbReference type="Proteomes" id="UP000828390"/>
    </source>
</evidence>
<comment type="caution">
    <text evidence="2">The sequence shown here is derived from an EMBL/GenBank/DDBJ whole genome shotgun (WGS) entry which is preliminary data.</text>
</comment>
<sequence length="57" mass="6234">MGSQQGQLPADPEAEPPGHPLYRREPRQVSALRPGRPAPSCPAATCHQEARNVHRVQ</sequence>
<name>A0A9D4JTL2_DREPO</name>
<reference evidence="2" key="2">
    <citation type="submission" date="2020-11" db="EMBL/GenBank/DDBJ databases">
        <authorList>
            <person name="McCartney M.A."/>
            <person name="Auch B."/>
            <person name="Kono T."/>
            <person name="Mallez S."/>
            <person name="Becker A."/>
            <person name="Gohl D.M."/>
            <person name="Silverstein K.A.T."/>
            <person name="Koren S."/>
            <person name="Bechman K.B."/>
            <person name="Herman A."/>
            <person name="Abrahante J.E."/>
            <person name="Garbe J."/>
        </authorList>
    </citation>
    <scope>NUCLEOTIDE SEQUENCE</scope>
    <source>
        <strain evidence="2">Duluth1</strain>
        <tissue evidence="2">Whole animal</tissue>
    </source>
</reference>
<feature type="region of interest" description="Disordered" evidence="1">
    <location>
        <begin position="1"/>
        <end position="57"/>
    </location>
</feature>
<evidence type="ECO:0000256" key="1">
    <source>
        <dbReference type="SAM" id="MobiDB-lite"/>
    </source>
</evidence>
<feature type="compositionally biased region" description="Basic and acidic residues" evidence="1">
    <location>
        <begin position="48"/>
        <end position="57"/>
    </location>
</feature>
<keyword evidence="3" id="KW-1185">Reference proteome</keyword>
<dbReference type="EMBL" id="JAIWYP010000005">
    <property type="protein sequence ID" value="KAH3822394.1"/>
    <property type="molecule type" value="Genomic_DNA"/>
</dbReference>
<evidence type="ECO:0000313" key="2">
    <source>
        <dbReference type="EMBL" id="KAH3822394.1"/>
    </source>
</evidence>
<proteinExistence type="predicted"/>
<dbReference type="Proteomes" id="UP000828390">
    <property type="component" value="Unassembled WGS sequence"/>
</dbReference>
<dbReference type="AlphaFoldDB" id="A0A9D4JTL2"/>
<gene>
    <name evidence="2" type="ORF">DPMN_124172</name>
</gene>